<accession>A0A382Z4W5</accession>
<dbReference type="EMBL" id="UINC01180838">
    <property type="protein sequence ID" value="SVD90229.1"/>
    <property type="molecule type" value="Genomic_DNA"/>
</dbReference>
<dbReference type="AlphaFoldDB" id="A0A382Z4W5"/>
<dbReference type="Gene3D" id="2.70.98.10">
    <property type="match status" value="1"/>
</dbReference>
<dbReference type="GO" id="GO:0030246">
    <property type="term" value="F:carbohydrate binding"/>
    <property type="evidence" value="ECO:0007669"/>
    <property type="project" value="InterPro"/>
</dbReference>
<protein>
    <submittedName>
        <fullName evidence="1">Uncharacterized protein</fullName>
    </submittedName>
</protein>
<feature type="non-terminal residue" evidence="1">
    <location>
        <position position="131"/>
    </location>
</feature>
<reference evidence="1" key="1">
    <citation type="submission" date="2018-05" db="EMBL/GenBank/DDBJ databases">
        <authorList>
            <person name="Lanie J.A."/>
            <person name="Ng W.-L."/>
            <person name="Kazmierczak K.M."/>
            <person name="Andrzejewski T.M."/>
            <person name="Davidsen T.M."/>
            <person name="Wayne K.J."/>
            <person name="Tettelin H."/>
            <person name="Glass J.I."/>
            <person name="Rusch D."/>
            <person name="Podicherti R."/>
            <person name="Tsui H.-C.T."/>
            <person name="Winkler M.E."/>
        </authorList>
    </citation>
    <scope>NUCLEOTIDE SEQUENCE</scope>
</reference>
<gene>
    <name evidence="1" type="ORF">METZ01_LOCUS443083</name>
</gene>
<dbReference type="InterPro" id="IPR014718">
    <property type="entry name" value="GH-type_carb-bd"/>
</dbReference>
<name>A0A382Z4W5_9ZZZZ</name>
<sequence length="131" mass="14668">MTGCGHLASLRIPDVDVNPLWEPPWPLIEPGDFDPDKHLDVYGPGEGRLLASLAGHNLCLNHFGDLTETEEAAHGYYHGEAPNLPWTVFEQKADADEAKLDYGLDLPDAQMRFRRILCIRPGESTLYLSER</sequence>
<proteinExistence type="predicted"/>
<organism evidence="1">
    <name type="scientific">marine metagenome</name>
    <dbReference type="NCBI Taxonomy" id="408172"/>
    <lineage>
        <taxon>unclassified sequences</taxon>
        <taxon>metagenomes</taxon>
        <taxon>ecological metagenomes</taxon>
    </lineage>
</organism>
<evidence type="ECO:0000313" key="1">
    <source>
        <dbReference type="EMBL" id="SVD90229.1"/>
    </source>
</evidence>